<evidence type="ECO:0000313" key="2">
    <source>
        <dbReference type="Proteomes" id="UP001208570"/>
    </source>
</evidence>
<dbReference type="Proteomes" id="UP001208570">
    <property type="component" value="Unassembled WGS sequence"/>
</dbReference>
<protein>
    <submittedName>
        <fullName evidence="1">Uncharacterized protein</fullName>
    </submittedName>
</protein>
<sequence>EGRLACKYTTRYVLVIVVKQNAVKGFNTSSIDSLFSRCVKISSLTELRQETKCQKCYLLDPDQRPSMNKDIPLTNGINIVHLINKQTAISGMSLNEVKGIMLLGERERERERERETLIKQSGQSYY</sequence>
<evidence type="ECO:0000313" key="1">
    <source>
        <dbReference type="EMBL" id="KAK2160498.1"/>
    </source>
</evidence>
<dbReference type="AlphaFoldDB" id="A0AAD9JXW1"/>
<keyword evidence="2" id="KW-1185">Reference proteome</keyword>
<dbReference type="EMBL" id="JAODUP010000132">
    <property type="protein sequence ID" value="KAK2160498.1"/>
    <property type="molecule type" value="Genomic_DNA"/>
</dbReference>
<reference evidence="1" key="1">
    <citation type="journal article" date="2023" name="Mol. Biol. Evol.">
        <title>Third-Generation Sequencing Reveals the Adaptive Role of the Epigenome in Three Deep-Sea Polychaetes.</title>
        <authorList>
            <person name="Perez M."/>
            <person name="Aroh O."/>
            <person name="Sun Y."/>
            <person name="Lan Y."/>
            <person name="Juniper S.K."/>
            <person name="Young C.R."/>
            <person name="Angers B."/>
            <person name="Qian P.Y."/>
        </authorList>
    </citation>
    <scope>NUCLEOTIDE SEQUENCE</scope>
    <source>
        <strain evidence="1">P08H-3</strain>
    </source>
</reference>
<accession>A0AAD9JXW1</accession>
<comment type="caution">
    <text evidence="1">The sequence shown here is derived from an EMBL/GenBank/DDBJ whole genome shotgun (WGS) entry which is preliminary data.</text>
</comment>
<name>A0AAD9JXW1_9ANNE</name>
<gene>
    <name evidence="1" type="ORF">LSH36_132g05068</name>
</gene>
<proteinExistence type="predicted"/>
<feature type="non-terminal residue" evidence="1">
    <location>
        <position position="1"/>
    </location>
</feature>
<organism evidence="1 2">
    <name type="scientific">Paralvinella palmiformis</name>
    <dbReference type="NCBI Taxonomy" id="53620"/>
    <lineage>
        <taxon>Eukaryota</taxon>
        <taxon>Metazoa</taxon>
        <taxon>Spiralia</taxon>
        <taxon>Lophotrochozoa</taxon>
        <taxon>Annelida</taxon>
        <taxon>Polychaeta</taxon>
        <taxon>Sedentaria</taxon>
        <taxon>Canalipalpata</taxon>
        <taxon>Terebellida</taxon>
        <taxon>Terebelliformia</taxon>
        <taxon>Alvinellidae</taxon>
        <taxon>Paralvinella</taxon>
    </lineage>
</organism>